<dbReference type="SMART" id="SM00311">
    <property type="entry name" value="PWI"/>
    <property type="match status" value="1"/>
</dbReference>
<dbReference type="GO" id="GO:0003723">
    <property type="term" value="F:RNA binding"/>
    <property type="evidence" value="ECO:0007669"/>
    <property type="project" value="UniProtKB-UniRule"/>
</dbReference>
<evidence type="ECO:0000256" key="1">
    <source>
        <dbReference type="ARBA" id="ARBA00022664"/>
    </source>
</evidence>
<evidence type="ECO:0000256" key="2">
    <source>
        <dbReference type="PROSITE-ProRule" id="PRU00176"/>
    </source>
</evidence>
<dbReference type="Gene3D" id="3.30.70.330">
    <property type="match status" value="1"/>
</dbReference>
<dbReference type="Proteomes" id="UP000237347">
    <property type="component" value="Unassembled WGS sequence"/>
</dbReference>
<dbReference type="FunFam" id="1.20.1390.10:FF:000008">
    <property type="entry name" value="RNA Binding Motif protein homolog"/>
    <property type="match status" value="1"/>
</dbReference>
<feature type="domain" description="PWI" evidence="5">
    <location>
        <begin position="857"/>
        <end position="954"/>
    </location>
</feature>
<keyword evidence="1" id="KW-0507">mRNA processing</keyword>
<feature type="region of interest" description="Disordered" evidence="3">
    <location>
        <begin position="326"/>
        <end position="519"/>
    </location>
</feature>
<dbReference type="Pfam" id="PF01480">
    <property type="entry name" value="PWI"/>
    <property type="match status" value="1"/>
</dbReference>
<feature type="compositionally biased region" description="Basic and acidic residues" evidence="3">
    <location>
        <begin position="351"/>
        <end position="377"/>
    </location>
</feature>
<gene>
    <name evidence="6" type="primary">RBM25</name>
    <name evidence="6" type="ORF">CFP56_019518</name>
</gene>
<dbReference type="Gene3D" id="1.20.1390.10">
    <property type="entry name" value="PWI domain"/>
    <property type="match status" value="1"/>
</dbReference>
<feature type="compositionally biased region" description="Pro residues" evidence="3">
    <location>
        <begin position="22"/>
        <end position="37"/>
    </location>
</feature>
<feature type="region of interest" description="Disordered" evidence="3">
    <location>
        <begin position="775"/>
        <end position="835"/>
    </location>
</feature>
<protein>
    <submittedName>
        <fullName evidence="6">Rna-binding protein 25</fullName>
    </submittedName>
</protein>
<feature type="compositionally biased region" description="Basic and acidic residues" evidence="3">
    <location>
        <begin position="460"/>
        <end position="519"/>
    </location>
</feature>
<feature type="domain" description="RRM" evidence="4">
    <location>
        <begin position="235"/>
        <end position="315"/>
    </location>
</feature>
<feature type="compositionally biased region" description="Basic and acidic residues" evidence="3">
    <location>
        <begin position="390"/>
        <end position="408"/>
    </location>
</feature>
<name>A0AAW0KGP4_QUESU</name>
<reference evidence="6 7" key="1">
    <citation type="journal article" date="2018" name="Sci. Data">
        <title>The draft genome sequence of cork oak.</title>
        <authorList>
            <person name="Ramos A.M."/>
            <person name="Usie A."/>
            <person name="Barbosa P."/>
            <person name="Barros P.M."/>
            <person name="Capote T."/>
            <person name="Chaves I."/>
            <person name="Simoes F."/>
            <person name="Abreu I."/>
            <person name="Carrasquinho I."/>
            <person name="Faro C."/>
            <person name="Guimaraes J.B."/>
            <person name="Mendonca D."/>
            <person name="Nobrega F."/>
            <person name="Rodrigues L."/>
            <person name="Saibo N.J.M."/>
            <person name="Varela M.C."/>
            <person name="Egas C."/>
            <person name="Matos J."/>
            <person name="Miguel C.M."/>
            <person name="Oliveira M.M."/>
            <person name="Ricardo C.P."/>
            <person name="Goncalves S."/>
        </authorList>
    </citation>
    <scope>NUCLEOTIDE SEQUENCE [LARGE SCALE GENOMIC DNA]</scope>
    <source>
        <strain evidence="7">cv. HL8</strain>
    </source>
</reference>
<dbReference type="InterPro" id="IPR036483">
    <property type="entry name" value="PWI_dom_sf"/>
</dbReference>
<dbReference type="EMBL" id="PKMF04000304">
    <property type="protein sequence ID" value="KAK7838547.1"/>
    <property type="molecule type" value="Genomic_DNA"/>
</dbReference>
<keyword evidence="2" id="KW-0694">RNA-binding</keyword>
<dbReference type="SUPFAM" id="SSF101233">
    <property type="entry name" value="PWI domain"/>
    <property type="match status" value="1"/>
</dbReference>
<evidence type="ECO:0000313" key="7">
    <source>
        <dbReference type="Proteomes" id="UP000237347"/>
    </source>
</evidence>
<feature type="region of interest" description="Disordered" evidence="3">
    <location>
        <begin position="588"/>
        <end position="629"/>
    </location>
</feature>
<sequence length="978" mass="110809">MADSTTETLESNPPQPETEAPNPQPDPQPQSSTPPPSSTSTPIAVNPNSNTPSPPPPPPLQPQLQPQPQPQQVSYVVPPPVPQVSGGGGVVMPPPPPPSAPSFRPVPQFSPIPNYQNPGVQPPGVAPMMQMPPYQMQQQPPPQQQQHPGQPLRPYVPPPQMPMPNGYPGLPRYPSPYPAMVRPTFPMRLPGAIGVPPIVSCPPIPGVPGVVRPIISPVIRPAVVPTVTPAEKPQTTVYIGKIASTVDNDFMLSLLKLCGPVKSWKRAQDPTDGTPKGFGFCEFESAEGVLRALRLLSKFNIDGQELVLNVNQATKEYLERYVDKQTENSKKLKDAQAAAPEKEEESAVGVEKSEHLKADVENSNKEDNSSGSKENHDFANFGIVTDEDKDTDREAVEKLTSMIEERLKTRPLPPPPPITDGGSGNSNSDVPAKSRDGDSEMRNDAAEDKNDDETTSETKPTSEHDRPETNSPDRNRKYERSRDRDRDRDLKREKDREIDRYERETERERVRKEREQRRKIEEAERKYEECLKEWEYREREKEKQRQNEKDREKERERKRKKEIKYDEEDEDEDSKRWRRRTLEEKRKRRLREKEEDLADRRKEEEEIADAKRRAEEELQQKLQRDALKVSSNPVMNGVAKTVSVEPSSVEMKENAVEQGYEGDPAQEHHIGDGVVRNGAGEESTMASVAVSDTRHTGNAPAKKLGFGLVGSGKRTAVPSVFHEEEDDDAHKDKKMRPLVPIDYSTEELEAVQPTAPGAPPSNLVAATEFAKRISNVNPKEDKFDAERERSRRSNDKSSQRDRDRGDEDVNRTRDENKDKSLDRDRDRGQGMDKLRASDSTKLLSLKQLIDMIPRTKEELFSYEVNWAVYDKHELHERMRPWISKKITEFLGEEETTLVDYIVSSTQEHVKATQMLELLQSILDDEAEMFVLKMWRMLIYEIKRVEAGLISKAYMLHLIGPALVITHGRLEIILYCFKG</sequence>
<dbReference type="PANTHER" id="PTHR47334">
    <property type="entry name" value="SPLICING FACTOR PWI DOMAIN-CONTAINING PROTEIN / RNA RECOGNITION MOTIF (RRM)-CONTAINING PROTEIN"/>
    <property type="match status" value="1"/>
</dbReference>
<feature type="compositionally biased region" description="Basic and acidic residues" evidence="3">
    <location>
        <begin position="778"/>
        <end position="835"/>
    </location>
</feature>
<dbReference type="InterPro" id="IPR035979">
    <property type="entry name" value="RBD_domain_sf"/>
</dbReference>
<dbReference type="InterPro" id="IPR002483">
    <property type="entry name" value="PWI_dom"/>
</dbReference>
<feature type="compositionally biased region" description="Basic and acidic residues" evidence="3">
    <location>
        <begin position="537"/>
        <end position="555"/>
    </location>
</feature>
<evidence type="ECO:0000256" key="3">
    <source>
        <dbReference type="SAM" id="MobiDB-lite"/>
    </source>
</evidence>
<evidence type="ECO:0000259" key="5">
    <source>
        <dbReference type="PROSITE" id="PS51025"/>
    </source>
</evidence>
<feature type="region of interest" description="Disordered" evidence="3">
    <location>
        <begin position="1"/>
        <end position="157"/>
    </location>
</feature>
<feature type="compositionally biased region" description="Pro residues" evidence="3">
    <location>
        <begin position="52"/>
        <end position="69"/>
    </location>
</feature>
<keyword evidence="7" id="KW-1185">Reference proteome</keyword>
<feature type="compositionally biased region" description="Low complexity" evidence="3">
    <location>
        <begin position="127"/>
        <end position="153"/>
    </location>
</feature>
<evidence type="ECO:0000259" key="4">
    <source>
        <dbReference type="PROSITE" id="PS50102"/>
    </source>
</evidence>
<dbReference type="CDD" id="cd12446">
    <property type="entry name" value="RRM_RBM25"/>
    <property type="match status" value="1"/>
</dbReference>
<organism evidence="6 7">
    <name type="scientific">Quercus suber</name>
    <name type="common">Cork oak</name>
    <dbReference type="NCBI Taxonomy" id="58331"/>
    <lineage>
        <taxon>Eukaryota</taxon>
        <taxon>Viridiplantae</taxon>
        <taxon>Streptophyta</taxon>
        <taxon>Embryophyta</taxon>
        <taxon>Tracheophyta</taxon>
        <taxon>Spermatophyta</taxon>
        <taxon>Magnoliopsida</taxon>
        <taxon>eudicotyledons</taxon>
        <taxon>Gunneridae</taxon>
        <taxon>Pentapetalae</taxon>
        <taxon>rosids</taxon>
        <taxon>fabids</taxon>
        <taxon>Fagales</taxon>
        <taxon>Fagaceae</taxon>
        <taxon>Quercus</taxon>
    </lineage>
</organism>
<dbReference type="Pfam" id="PF00076">
    <property type="entry name" value="RRM_1"/>
    <property type="match status" value="1"/>
</dbReference>
<dbReference type="AlphaFoldDB" id="A0AAW0KGP4"/>
<feature type="compositionally biased region" description="Basic and acidic residues" evidence="3">
    <location>
        <begin position="432"/>
        <end position="448"/>
    </location>
</feature>
<comment type="caution">
    <text evidence="6">The sequence shown here is derived from an EMBL/GenBank/DDBJ whole genome shotgun (WGS) entry which is preliminary data.</text>
</comment>
<dbReference type="SUPFAM" id="SSF54928">
    <property type="entry name" value="RNA-binding domain, RBD"/>
    <property type="match status" value="1"/>
</dbReference>
<feature type="region of interest" description="Disordered" evidence="3">
    <location>
        <begin position="537"/>
        <end position="576"/>
    </location>
</feature>
<proteinExistence type="predicted"/>
<dbReference type="GO" id="GO:0006397">
    <property type="term" value="P:mRNA processing"/>
    <property type="evidence" value="ECO:0007669"/>
    <property type="project" value="UniProtKB-KW"/>
</dbReference>
<dbReference type="SMART" id="SM00360">
    <property type="entry name" value="RRM"/>
    <property type="match status" value="1"/>
</dbReference>
<dbReference type="InterPro" id="IPR034268">
    <property type="entry name" value="RBM25_RRM"/>
</dbReference>
<dbReference type="PROSITE" id="PS50102">
    <property type="entry name" value="RRM"/>
    <property type="match status" value="1"/>
</dbReference>
<evidence type="ECO:0000313" key="6">
    <source>
        <dbReference type="EMBL" id="KAK7838547.1"/>
    </source>
</evidence>
<dbReference type="InterPro" id="IPR012677">
    <property type="entry name" value="Nucleotide-bd_a/b_plait_sf"/>
</dbReference>
<feature type="compositionally biased region" description="Polar residues" evidence="3">
    <location>
        <begin position="1"/>
        <end position="12"/>
    </location>
</feature>
<feature type="region of interest" description="Disordered" evidence="3">
    <location>
        <begin position="641"/>
        <end position="762"/>
    </location>
</feature>
<dbReference type="PROSITE" id="PS51025">
    <property type="entry name" value="PWI"/>
    <property type="match status" value="1"/>
</dbReference>
<dbReference type="PANTHER" id="PTHR47334:SF2">
    <property type="entry name" value="RNA-BINDING MOTIF PROTEIN 25"/>
    <property type="match status" value="1"/>
</dbReference>
<dbReference type="InterPro" id="IPR000504">
    <property type="entry name" value="RRM_dom"/>
</dbReference>
<accession>A0AAW0KGP4</accession>
<feature type="compositionally biased region" description="Basic and acidic residues" evidence="3">
    <location>
        <begin position="588"/>
        <end position="627"/>
    </location>
</feature>
<dbReference type="InterPro" id="IPR053294">
    <property type="entry name" value="RBM_PWI_domain"/>
</dbReference>